<dbReference type="InterPro" id="IPR018110">
    <property type="entry name" value="Mandel_Rmase/mucon_lact_enz_CS"/>
</dbReference>
<feature type="domain" description="Mandelate racemase/muconate lactonizing enzyme C-terminal" evidence="8">
    <location>
        <begin position="145"/>
        <end position="243"/>
    </location>
</feature>
<gene>
    <name evidence="9" type="ORF">Mic7113_2724</name>
</gene>
<dbReference type="HOGENOM" id="CLU_030273_4_3_3"/>
<dbReference type="InterPro" id="IPR013341">
    <property type="entry name" value="Mandelate_racemase_N_dom"/>
</dbReference>
<comment type="cofactor">
    <cofactor evidence="6 7">
        <name>Mg(2+)</name>
        <dbReference type="ChEBI" id="CHEBI:18420"/>
    </cofactor>
    <text evidence="6 7">Binds 1 Mg(2+) ion per subunit.</text>
</comment>
<dbReference type="PATRIC" id="fig|1173027.3.peg.2996"/>
<keyword evidence="10" id="KW-1185">Reference proteome</keyword>
<dbReference type="SUPFAM" id="SSF54826">
    <property type="entry name" value="Enolase N-terminal domain-like"/>
    <property type="match status" value="1"/>
</dbReference>
<feature type="active site" description="Proton acceptor; specific for (R)-substrate epimerization" evidence="5">
    <location>
        <position position="167"/>
    </location>
</feature>
<dbReference type="Gene3D" id="3.20.20.120">
    <property type="entry name" value="Enolase-like C-terminal domain"/>
    <property type="match status" value="1"/>
</dbReference>
<evidence type="ECO:0000256" key="2">
    <source>
        <dbReference type="ARBA" id="ARBA00022723"/>
    </source>
</evidence>
<evidence type="ECO:0000256" key="3">
    <source>
        <dbReference type="ARBA" id="ARBA00022842"/>
    </source>
</evidence>
<name>K9WFG2_9CYAN</name>
<feature type="binding site" evidence="6">
    <location>
        <position position="222"/>
    </location>
    <ligand>
        <name>Mg(2+)</name>
        <dbReference type="ChEBI" id="CHEBI:18420"/>
    </ligand>
</feature>
<dbReference type="OrthoDB" id="9775391at2"/>
<dbReference type="Proteomes" id="UP000010471">
    <property type="component" value="Chromosome"/>
</dbReference>
<evidence type="ECO:0000259" key="8">
    <source>
        <dbReference type="SMART" id="SM00922"/>
    </source>
</evidence>
<accession>K9WFG2</accession>
<dbReference type="Pfam" id="PF13378">
    <property type="entry name" value="MR_MLE_C"/>
    <property type="match status" value="1"/>
</dbReference>
<proteinExistence type="inferred from homology"/>
<comment type="similarity">
    <text evidence="1 7">Belongs to the mandelate racemase/muconate lactonizing enzyme family.</text>
</comment>
<dbReference type="GO" id="GO:0046872">
    <property type="term" value="F:metal ion binding"/>
    <property type="evidence" value="ECO:0007669"/>
    <property type="project" value="UniProtKB-KW"/>
</dbReference>
<dbReference type="PROSITE" id="PS00909">
    <property type="entry name" value="MR_MLE_2"/>
    <property type="match status" value="1"/>
</dbReference>
<dbReference type="Gene3D" id="3.30.390.10">
    <property type="entry name" value="Enolase-like, N-terminal domain"/>
    <property type="match status" value="1"/>
</dbReference>
<dbReference type="SFLD" id="SFLDS00001">
    <property type="entry name" value="Enolase"/>
    <property type="match status" value="1"/>
</dbReference>
<keyword evidence="2 6" id="KW-0479">Metal-binding</keyword>
<dbReference type="SFLD" id="SFLDF00010">
    <property type="entry name" value="dipeptide_epimerase"/>
    <property type="match status" value="1"/>
</dbReference>
<organism evidence="9 10">
    <name type="scientific">Allocoleopsis franciscana PCC 7113</name>
    <dbReference type="NCBI Taxonomy" id="1173027"/>
    <lineage>
        <taxon>Bacteria</taxon>
        <taxon>Bacillati</taxon>
        <taxon>Cyanobacteriota</taxon>
        <taxon>Cyanophyceae</taxon>
        <taxon>Coleofasciculales</taxon>
        <taxon>Coleofasciculaceae</taxon>
        <taxon>Allocoleopsis</taxon>
        <taxon>Allocoleopsis franciscana</taxon>
    </lineage>
</organism>
<dbReference type="RefSeq" id="WP_015182658.1">
    <property type="nucleotide sequence ID" value="NC_019738.1"/>
</dbReference>
<dbReference type="KEGG" id="mic:Mic7113_2724"/>
<dbReference type="PANTHER" id="PTHR48080:SF3">
    <property type="entry name" value="ENOLASE SUPERFAMILY MEMBER DDB_G0284701"/>
    <property type="match status" value="1"/>
</dbReference>
<dbReference type="SUPFAM" id="SSF51604">
    <property type="entry name" value="Enolase C-terminal domain-like"/>
    <property type="match status" value="1"/>
</dbReference>
<dbReference type="eggNOG" id="COG4948">
    <property type="taxonomic scope" value="Bacteria"/>
</dbReference>
<dbReference type="CDD" id="cd03319">
    <property type="entry name" value="L-Ala-DL-Glu_epimerase"/>
    <property type="match status" value="1"/>
</dbReference>
<dbReference type="InterPro" id="IPR034593">
    <property type="entry name" value="DgoD-like"/>
</dbReference>
<evidence type="ECO:0000313" key="9">
    <source>
        <dbReference type="EMBL" id="AFZ18509.1"/>
    </source>
</evidence>
<dbReference type="GO" id="GO:0009063">
    <property type="term" value="P:amino acid catabolic process"/>
    <property type="evidence" value="ECO:0007669"/>
    <property type="project" value="InterPro"/>
</dbReference>
<evidence type="ECO:0000256" key="6">
    <source>
        <dbReference type="PIRSR" id="PIRSR634603-3"/>
    </source>
</evidence>
<reference evidence="9 10" key="1">
    <citation type="submission" date="2012-06" db="EMBL/GenBank/DDBJ databases">
        <title>Finished chromosome of genome of Microcoleus sp. PCC 7113.</title>
        <authorList>
            <consortium name="US DOE Joint Genome Institute"/>
            <person name="Gugger M."/>
            <person name="Coursin T."/>
            <person name="Rippka R."/>
            <person name="Tandeau De Marsac N."/>
            <person name="Huntemann M."/>
            <person name="Wei C.-L."/>
            <person name="Han J."/>
            <person name="Detter J.C."/>
            <person name="Han C."/>
            <person name="Tapia R."/>
            <person name="Chen A."/>
            <person name="Kyrpides N."/>
            <person name="Mavromatis K."/>
            <person name="Markowitz V."/>
            <person name="Szeto E."/>
            <person name="Ivanova N."/>
            <person name="Pagani I."/>
            <person name="Pati A."/>
            <person name="Goodwin L."/>
            <person name="Nordberg H.P."/>
            <person name="Cantor M.N."/>
            <person name="Hua S.X."/>
            <person name="Woyke T."/>
            <person name="Kerfeld C.A."/>
        </authorList>
    </citation>
    <scope>NUCLEOTIDE SEQUENCE [LARGE SCALE GENOMIC DNA]</scope>
    <source>
        <strain evidence="9 10">PCC 7113</strain>
    </source>
</reference>
<dbReference type="PANTHER" id="PTHR48080">
    <property type="entry name" value="D-GALACTONATE DEHYDRATASE-RELATED"/>
    <property type="match status" value="1"/>
</dbReference>
<dbReference type="SMART" id="SM00922">
    <property type="entry name" value="MR_MLE"/>
    <property type="match status" value="1"/>
</dbReference>
<dbReference type="STRING" id="1173027.Mic7113_2724"/>
<dbReference type="SFLD" id="SFLDG00180">
    <property type="entry name" value="muconate_cycloisomerase"/>
    <property type="match status" value="1"/>
</dbReference>
<dbReference type="InterPro" id="IPR034603">
    <property type="entry name" value="Dipeptide_epimerase"/>
</dbReference>
<keyword evidence="4 7" id="KW-0413">Isomerase</keyword>
<feature type="binding site" evidence="6">
    <location>
        <position position="196"/>
    </location>
    <ligand>
        <name>Mg(2+)</name>
        <dbReference type="ChEBI" id="CHEBI:18420"/>
    </ligand>
</feature>
<dbReference type="InterPro" id="IPR029017">
    <property type="entry name" value="Enolase-like_N"/>
</dbReference>
<feature type="active site" description="Proton acceptor; specific for (S)-substrate epimerization" evidence="5">
    <location>
        <position position="269"/>
    </location>
</feature>
<dbReference type="EMBL" id="CP003630">
    <property type="protein sequence ID" value="AFZ18509.1"/>
    <property type="molecule type" value="Genomic_DNA"/>
</dbReference>
<dbReference type="EC" id="5.1.1.-" evidence="7"/>
<evidence type="ECO:0000256" key="7">
    <source>
        <dbReference type="RuleBase" id="RU366006"/>
    </source>
</evidence>
<dbReference type="InterPro" id="IPR036849">
    <property type="entry name" value="Enolase-like_C_sf"/>
</dbReference>
<keyword evidence="3 6" id="KW-0460">Magnesium</keyword>
<dbReference type="AlphaFoldDB" id="K9WFG2"/>
<evidence type="ECO:0000313" key="10">
    <source>
        <dbReference type="Proteomes" id="UP000010471"/>
    </source>
</evidence>
<evidence type="ECO:0000256" key="5">
    <source>
        <dbReference type="PIRSR" id="PIRSR634603-1"/>
    </source>
</evidence>
<evidence type="ECO:0000256" key="4">
    <source>
        <dbReference type="ARBA" id="ARBA00023235"/>
    </source>
</evidence>
<dbReference type="GO" id="GO:0016855">
    <property type="term" value="F:racemase and epimerase activity, acting on amino acids and derivatives"/>
    <property type="evidence" value="ECO:0007669"/>
    <property type="project" value="UniProtKB-UniRule"/>
</dbReference>
<dbReference type="Pfam" id="PF02746">
    <property type="entry name" value="MR_MLE_N"/>
    <property type="match status" value="1"/>
</dbReference>
<feature type="binding site" evidence="6">
    <location>
        <position position="247"/>
    </location>
    <ligand>
        <name>Mg(2+)</name>
        <dbReference type="ChEBI" id="CHEBI:18420"/>
    </ligand>
</feature>
<evidence type="ECO:0000256" key="1">
    <source>
        <dbReference type="ARBA" id="ARBA00008031"/>
    </source>
</evidence>
<dbReference type="InterPro" id="IPR029065">
    <property type="entry name" value="Enolase_C-like"/>
</dbReference>
<protein>
    <recommendedName>
        <fullName evidence="7">Dipeptide epimerase</fullName>
        <ecNumber evidence="7">5.1.1.-</ecNumber>
    </recommendedName>
</protein>
<dbReference type="InterPro" id="IPR013342">
    <property type="entry name" value="Mandelate_racemase_C"/>
</dbReference>
<sequence length="358" mass="39386">MHFVLETFTVHKRFPLTISRGTTSQTTNIWLRVEQQGIEGWGEASPFSIRGDDKAGISGVRQSAEELWEALQMVASRLETFSPWERQKIEQVLRETEVPSAACAAIDLALHDWMGKLTGVPLWRQWGLNRRRIVPISVTVGINSPEGARQRVRDWLPLTGGGVLKIKLGSPAGIEADREMLLAVRDEAPQAQLLVDANGGWSLEAAIQMCDWLASQGVKYVEQPLAAGEENQLPILYERSPLPIFVDESCFTSHDIPKLADRVHGINIKLMKSGGLTEAMRMVHTARACGLQVMFGCYSDSTLANTAASHLAPLADYLDLDSHLNLVDDPFTGATVQDGRLIPNDLPGLGVQYRASNP</sequence>